<dbReference type="InterPro" id="IPR009048">
    <property type="entry name" value="A-macroglobulin_rcpt-bd"/>
</dbReference>
<dbReference type="Pfam" id="PF07678">
    <property type="entry name" value="TED_complement"/>
    <property type="match status" value="1"/>
</dbReference>
<accession>A0A8X6T6C5</accession>
<dbReference type="Pfam" id="PF07677">
    <property type="entry name" value="A2M_recep"/>
    <property type="match status" value="1"/>
</dbReference>
<reference evidence="2" key="1">
    <citation type="submission" date="2020-08" db="EMBL/GenBank/DDBJ databases">
        <title>Multicomponent nature underlies the extraordinary mechanical properties of spider dragline silk.</title>
        <authorList>
            <person name="Kono N."/>
            <person name="Nakamura H."/>
            <person name="Mori M."/>
            <person name="Yoshida Y."/>
            <person name="Ohtoshi R."/>
            <person name="Malay A.D."/>
            <person name="Moran D.A.P."/>
            <person name="Tomita M."/>
            <person name="Numata K."/>
            <person name="Arakawa K."/>
        </authorList>
    </citation>
    <scope>NUCLEOTIDE SEQUENCE</scope>
</reference>
<name>A0A8X6T6C5_NEPPI</name>
<sequence length="335" mass="36440">GGLEGEKNKGAITAYVVASLIISKYQNQTVITEALSCLSNNPPANPYETFLYSYAEALSGDNGDAQNLIQQIKPRAITNDGVEYYRNPNGTSATNIETVAYAVLSNLQIGNSKSDVVPLVRYLTSNLNPQGGFSSTQDTVVGLHALSNFAKLVYKDPVNIQVSISGGLEESVKITEDNKLLVQRNKVSQVPSTLNIQSQGQGCGLLQTTLRYHTNTPPEKKKFHLNAVGKCSSPDCNQRKITIDVSYIPKGKIAGMSVVEIKMITGIVPDRDSLDQLTADPNNKILRADVEDNKVILYFSEISNDDMQASFKVDKVIDVSNPQPGTAKVFDYYAP</sequence>
<comment type="caution">
    <text evidence="2">The sequence shown here is derived from an EMBL/GenBank/DDBJ whole genome shotgun (WGS) entry which is preliminary data.</text>
</comment>
<dbReference type="Gene3D" id="2.60.40.690">
    <property type="entry name" value="Alpha-macroglobulin, receptor-binding domain"/>
    <property type="match status" value="1"/>
</dbReference>
<dbReference type="AlphaFoldDB" id="A0A8X6T6C5"/>
<dbReference type="InterPro" id="IPR011626">
    <property type="entry name" value="Alpha-macroglobulin_TED"/>
</dbReference>
<dbReference type="PANTHER" id="PTHR11412">
    <property type="entry name" value="MACROGLOBULIN / COMPLEMENT"/>
    <property type="match status" value="1"/>
</dbReference>
<dbReference type="GO" id="GO:0005615">
    <property type="term" value="C:extracellular space"/>
    <property type="evidence" value="ECO:0007669"/>
    <property type="project" value="InterPro"/>
</dbReference>
<dbReference type="SUPFAM" id="SSF49410">
    <property type="entry name" value="Alpha-macroglobulin receptor domain"/>
    <property type="match status" value="1"/>
</dbReference>
<dbReference type="OrthoDB" id="6423155at2759"/>
<dbReference type="Gene3D" id="1.50.10.20">
    <property type="match status" value="1"/>
</dbReference>
<dbReference type="InterPro" id="IPR008930">
    <property type="entry name" value="Terpenoid_cyclase/PrenylTrfase"/>
</dbReference>
<organism evidence="2 3">
    <name type="scientific">Nephila pilipes</name>
    <name type="common">Giant wood spider</name>
    <name type="synonym">Nephila maculata</name>
    <dbReference type="NCBI Taxonomy" id="299642"/>
    <lineage>
        <taxon>Eukaryota</taxon>
        <taxon>Metazoa</taxon>
        <taxon>Ecdysozoa</taxon>
        <taxon>Arthropoda</taxon>
        <taxon>Chelicerata</taxon>
        <taxon>Arachnida</taxon>
        <taxon>Araneae</taxon>
        <taxon>Araneomorphae</taxon>
        <taxon>Entelegynae</taxon>
        <taxon>Araneoidea</taxon>
        <taxon>Nephilidae</taxon>
        <taxon>Nephila</taxon>
    </lineage>
</organism>
<dbReference type="SMART" id="SM01361">
    <property type="entry name" value="A2M_recep"/>
    <property type="match status" value="1"/>
</dbReference>
<dbReference type="InterPro" id="IPR050473">
    <property type="entry name" value="A2M/Complement_sys"/>
</dbReference>
<evidence type="ECO:0000313" key="2">
    <source>
        <dbReference type="EMBL" id="GFS76861.1"/>
    </source>
</evidence>
<proteinExistence type="predicted"/>
<feature type="non-terminal residue" evidence="2">
    <location>
        <position position="335"/>
    </location>
</feature>
<dbReference type="InterPro" id="IPR036595">
    <property type="entry name" value="A-macroglobulin_rcpt-bd_sf"/>
</dbReference>
<gene>
    <name evidence="2" type="primary">A2M</name>
    <name evidence="2" type="ORF">NPIL_587291</name>
</gene>
<dbReference type="PANTHER" id="PTHR11412:SF171">
    <property type="entry name" value="PREGNANCY ZONE PROTEIN-LIKE PROTEIN"/>
    <property type="match status" value="1"/>
</dbReference>
<feature type="domain" description="Alpha-macroglobulin receptor-binding" evidence="1">
    <location>
        <begin position="254"/>
        <end position="334"/>
    </location>
</feature>
<dbReference type="SUPFAM" id="SSF48239">
    <property type="entry name" value="Terpenoid cyclases/Protein prenyltransferases"/>
    <property type="match status" value="1"/>
</dbReference>
<keyword evidence="3" id="KW-1185">Reference proteome</keyword>
<dbReference type="Proteomes" id="UP000887013">
    <property type="component" value="Unassembled WGS sequence"/>
</dbReference>
<evidence type="ECO:0000259" key="1">
    <source>
        <dbReference type="SMART" id="SM01361"/>
    </source>
</evidence>
<feature type="non-terminal residue" evidence="2">
    <location>
        <position position="1"/>
    </location>
</feature>
<evidence type="ECO:0000313" key="3">
    <source>
        <dbReference type="Proteomes" id="UP000887013"/>
    </source>
</evidence>
<protein>
    <submittedName>
        <fullName evidence="2">Alpha-2-macroglobulin</fullName>
    </submittedName>
</protein>
<dbReference type="EMBL" id="BMAW01050762">
    <property type="protein sequence ID" value="GFS76861.1"/>
    <property type="molecule type" value="Genomic_DNA"/>
</dbReference>